<dbReference type="AlphaFoldDB" id="K0RN30"/>
<accession>K0RN30</accession>
<gene>
    <name evidence="2" type="ORF">THAOC_25141</name>
</gene>
<reference evidence="2 3" key="1">
    <citation type="journal article" date="2012" name="Genome Biol.">
        <title>Genome and low-iron response of an oceanic diatom adapted to chronic iron limitation.</title>
        <authorList>
            <person name="Lommer M."/>
            <person name="Specht M."/>
            <person name="Roy A.S."/>
            <person name="Kraemer L."/>
            <person name="Andreson R."/>
            <person name="Gutowska M.A."/>
            <person name="Wolf J."/>
            <person name="Bergner S.V."/>
            <person name="Schilhabel M.B."/>
            <person name="Klostermeier U.C."/>
            <person name="Beiko R.G."/>
            <person name="Rosenstiel P."/>
            <person name="Hippler M."/>
            <person name="Laroche J."/>
        </authorList>
    </citation>
    <scope>NUCLEOTIDE SEQUENCE [LARGE SCALE GENOMIC DNA]</scope>
    <source>
        <strain evidence="2 3">CCMP1005</strain>
    </source>
</reference>
<dbReference type="EMBL" id="AGNL01034634">
    <property type="protein sequence ID" value="EJK55153.1"/>
    <property type="molecule type" value="Genomic_DNA"/>
</dbReference>
<feature type="compositionally biased region" description="Low complexity" evidence="1">
    <location>
        <begin position="1"/>
        <end position="12"/>
    </location>
</feature>
<evidence type="ECO:0000256" key="1">
    <source>
        <dbReference type="SAM" id="MobiDB-lite"/>
    </source>
</evidence>
<keyword evidence="3" id="KW-1185">Reference proteome</keyword>
<protein>
    <submittedName>
        <fullName evidence="2">Uncharacterized protein</fullName>
    </submittedName>
</protein>
<evidence type="ECO:0000313" key="2">
    <source>
        <dbReference type="EMBL" id="EJK55153.1"/>
    </source>
</evidence>
<feature type="non-terminal residue" evidence="2">
    <location>
        <position position="1"/>
    </location>
</feature>
<name>K0RN30_THAOC</name>
<proteinExistence type="predicted"/>
<organism evidence="2 3">
    <name type="scientific">Thalassiosira oceanica</name>
    <name type="common">Marine diatom</name>
    <dbReference type="NCBI Taxonomy" id="159749"/>
    <lineage>
        <taxon>Eukaryota</taxon>
        <taxon>Sar</taxon>
        <taxon>Stramenopiles</taxon>
        <taxon>Ochrophyta</taxon>
        <taxon>Bacillariophyta</taxon>
        <taxon>Coscinodiscophyceae</taxon>
        <taxon>Thalassiosirophycidae</taxon>
        <taxon>Thalassiosirales</taxon>
        <taxon>Thalassiosiraceae</taxon>
        <taxon>Thalassiosira</taxon>
    </lineage>
</organism>
<feature type="region of interest" description="Disordered" evidence="1">
    <location>
        <begin position="1"/>
        <end position="39"/>
    </location>
</feature>
<evidence type="ECO:0000313" key="3">
    <source>
        <dbReference type="Proteomes" id="UP000266841"/>
    </source>
</evidence>
<dbReference type="Proteomes" id="UP000266841">
    <property type="component" value="Unassembled WGS sequence"/>
</dbReference>
<sequence length="73" mass="7486">AAGGPVRAPPGAERVELVEEDYAGTRRPGSLEDDADGPLGLPDVLVEELGALDGDEVGAGLVRYGLGQERLDS</sequence>
<comment type="caution">
    <text evidence="2">The sequence shown here is derived from an EMBL/GenBank/DDBJ whole genome shotgun (WGS) entry which is preliminary data.</text>
</comment>